<sequence>MSADLAPTDEYAISVPYRHASDIGSRQFVRRVMCSSQLASLQKTQASGAMGSFNYVSDL</sequence>
<dbReference type="RefSeq" id="WP_250931395.1">
    <property type="nucleotide sequence ID" value="NZ_JAMQBK010000063.1"/>
</dbReference>
<comment type="caution">
    <text evidence="1">The sequence shown here is derived from an EMBL/GenBank/DDBJ whole genome shotgun (WGS) entry which is preliminary data.</text>
</comment>
<reference evidence="1 2" key="1">
    <citation type="journal article" date="2022" name="Syst. Appl. Microbiol.">
        <title>Rhodopirellula aestuarii sp. nov., a novel member of the genus Rhodopirellula isolated from brackish sediments collected in the Tagus River estuary, Portugal.</title>
        <authorList>
            <person name="Vitorino I.R."/>
            <person name="Klimek D."/>
            <person name="Calusinska M."/>
            <person name="Lobo-da-Cunha A."/>
            <person name="Vasconcelos V."/>
            <person name="Lage O.M."/>
        </authorList>
    </citation>
    <scope>NUCLEOTIDE SEQUENCE [LARGE SCALE GENOMIC DNA]</scope>
    <source>
        <strain evidence="1 2">ICT_H3.1</strain>
    </source>
</reference>
<dbReference type="EMBL" id="JAMQBK010000063">
    <property type="protein sequence ID" value="MCM2373636.1"/>
    <property type="molecule type" value="Genomic_DNA"/>
</dbReference>
<evidence type="ECO:0000313" key="2">
    <source>
        <dbReference type="Proteomes" id="UP001202961"/>
    </source>
</evidence>
<accession>A0ABT0U9T8</accession>
<gene>
    <name evidence="1" type="ORF">NB063_23735</name>
</gene>
<name>A0ABT0U9T8_9BACT</name>
<dbReference type="Proteomes" id="UP001202961">
    <property type="component" value="Unassembled WGS sequence"/>
</dbReference>
<organism evidence="1 2">
    <name type="scientific">Aporhodopirellula aestuarii</name>
    <dbReference type="NCBI Taxonomy" id="2950107"/>
    <lineage>
        <taxon>Bacteria</taxon>
        <taxon>Pseudomonadati</taxon>
        <taxon>Planctomycetota</taxon>
        <taxon>Planctomycetia</taxon>
        <taxon>Pirellulales</taxon>
        <taxon>Pirellulaceae</taxon>
        <taxon>Aporhodopirellula</taxon>
    </lineage>
</organism>
<keyword evidence="2" id="KW-1185">Reference proteome</keyword>
<evidence type="ECO:0000313" key="1">
    <source>
        <dbReference type="EMBL" id="MCM2373636.1"/>
    </source>
</evidence>
<proteinExistence type="predicted"/>
<protein>
    <submittedName>
        <fullName evidence="1">Uncharacterized protein</fullName>
    </submittedName>
</protein>